<evidence type="ECO:0000313" key="11">
    <source>
        <dbReference type="Proteomes" id="UP000701853"/>
    </source>
</evidence>
<dbReference type="GO" id="GO:0005524">
    <property type="term" value="F:ATP binding"/>
    <property type="evidence" value="ECO:0007669"/>
    <property type="project" value="UniProtKB-UniRule"/>
</dbReference>
<keyword evidence="7" id="KW-0472">Membrane</keyword>
<keyword evidence="5" id="KW-0010">Activator</keyword>
<dbReference type="AlphaFoldDB" id="A0A8J6CN61"/>
<organism evidence="10 11">
    <name type="scientific">Gossypium anomalum</name>
    <dbReference type="NCBI Taxonomy" id="47600"/>
    <lineage>
        <taxon>Eukaryota</taxon>
        <taxon>Viridiplantae</taxon>
        <taxon>Streptophyta</taxon>
        <taxon>Embryophyta</taxon>
        <taxon>Tracheophyta</taxon>
        <taxon>Spermatophyta</taxon>
        <taxon>Magnoliopsida</taxon>
        <taxon>eudicotyledons</taxon>
        <taxon>Gunneridae</taxon>
        <taxon>Pentapetalae</taxon>
        <taxon>rosids</taxon>
        <taxon>malvids</taxon>
        <taxon>Malvales</taxon>
        <taxon>Malvaceae</taxon>
        <taxon>Malvoideae</taxon>
        <taxon>Gossypium</taxon>
    </lineage>
</organism>
<keyword evidence="3 4" id="KW-0539">Nucleus</keyword>
<evidence type="ECO:0000259" key="8">
    <source>
        <dbReference type="PROSITE" id="PS51666"/>
    </source>
</evidence>
<keyword evidence="7" id="KW-0812">Transmembrane</keyword>
<comment type="caution">
    <text evidence="10">The sequence shown here is derived from an EMBL/GenBank/DDBJ whole genome shotgun (WGS) entry which is preliminary data.</text>
</comment>
<keyword evidence="7" id="KW-1133">Transmembrane helix</keyword>
<dbReference type="PANTHER" id="PTHR31602:SF101">
    <property type="entry name" value="GROWTH-REGULATING FACTOR 7"/>
    <property type="match status" value="1"/>
</dbReference>
<feature type="domain" description="QLQ" evidence="8">
    <location>
        <begin position="104"/>
        <end position="139"/>
    </location>
</feature>
<reference evidence="10 11" key="1">
    <citation type="journal article" date="2021" name="bioRxiv">
        <title>The Gossypium anomalum genome as a resource for cotton improvement and evolutionary analysis of hybrid incompatibility.</title>
        <authorList>
            <person name="Grover C.E."/>
            <person name="Yuan D."/>
            <person name="Arick M.A."/>
            <person name="Miller E.R."/>
            <person name="Hu G."/>
            <person name="Peterson D.G."/>
            <person name="Wendel J.F."/>
            <person name="Udall J.A."/>
        </authorList>
    </citation>
    <scope>NUCLEOTIDE SEQUENCE [LARGE SCALE GENOMIC DNA]</scope>
    <source>
        <strain evidence="10">JFW-Udall</strain>
        <tissue evidence="10">Leaf</tissue>
    </source>
</reference>
<dbReference type="GO" id="GO:0005634">
    <property type="term" value="C:nucleus"/>
    <property type="evidence" value="ECO:0007669"/>
    <property type="project" value="UniProtKB-SubCell"/>
</dbReference>
<keyword evidence="5" id="KW-0804">Transcription</keyword>
<dbReference type="GO" id="GO:0006351">
    <property type="term" value="P:DNA-templated transcription"/>
    <property type="evidence" value="ECO:0007669"/>
    <property type="project" value="UniProtKB-UniRule"/>
</dbReference>
<dbReference type="InterPro" id="IPR031137">
    <property type="entry name" value="GRF"/>
</dbReference>
<feature type="compositionally biased region" description="Polar residues" evidence="6">
    <location>
        <begin position="211"/>
        <end position="226"/>
    </location>
</feature>
<feature type="region of interest" description="Disordered" evidence="6">
    <location>
        <begin position="186"/>
        <end position="226"/>
    </location>
</feature>
<comment type="similarity">
    <text evidence="2 5">Belongs to the GRF family.</text>
</comment>
<gene>
    <name evidence="10" type="ORF">CXB51_033235</name>
</gene>
<dbReference type="Proteomes" id="UP000701853">
    <property type="component" value="Chromosome 12"/>
</dbReference>
<dbReference type="InterPro" id="IPR014977">
    <property type="entry name" value="WRC_dom"/>
</dbReference>
<name>A0A8J6CN61_9ROSI</name>
<evidence type="ECO:0000256" key="7">
    <source>
        <dbReference type="SAM" id="Phobius"/>
    </source>
</evidence>
<dbReference type="PANTHER" id="PTHR31602">
    <property type="entry name" value="GROWTH-REGULATING FACTOR 5"/>
    <property type="match status" value="1"/>
</dbReference>
<dbReference type="OrthoDB" id="1937002at2759"/>
<evidence type="ECO:0000256" key="5">
    <source>
        <dbReference type="RuleBase" id="RU367127"/>
    </source>
</evidence>
<dbReference type="SMART" id="SM00951">
    <property type="entry name" value="QLQ"/>
    <property type="match status" value="1"/>
</dbReference>
<evidence type="ECO:0000259" key="9">
    <source>
        <dbReference type="PROSITE" id="PS51667"/>
    </source>
</evidence>
<feature type="transmembrane region" description="Helical" evidence="7">
    <location>
        <begin position="552"/>
        <end position="573"/>
    </location>
</feature>
<feature type="short sequence motif" description="Bipartite nuclear localization signal" evidence="4">
    <location>
        <begin position="164"/>
        <end position="174"/>
    </location>
</feature>
<sequence>MMMANYDNHHHHRSFPSYVVGYGDVDADDGPTGNNNNNRPKTSNIYDVLASSDSSSGFAATIASGGAVGVRILQQPFDISPTSTSTAHTAFKSPGGMAASLEFPFTFSQYKELQRQVMIFKYMKASIAVPHDLLIPTIGSPSVSVASHSSMGRFSGRADVEPGRCRRTDGKKWRCSRDAAPDQKYCERHLHRGRPRSRKPVELPNKKTRHTPSQAHPSSSSTTHPQFVAQPLNQNQTTCFLGQPSEKAAPFWPFTSVSSYKETRTSDWDMNELIPLADQQWHHLMQIGTATEGSLFNAVNQSYDKEPLNLISCPNFGPAEDQQRNPWLLNPEIVPVEKSPPRGFIDAWSTAVSDDHHANTGTETSVNGKLTLSSLSLSMGINSFRDNETGPIRMGLGVCEYDQENHEYASKCHLSSWLAPASTPGGPLAEVLRPSATNSSPVAGNGNSCSPAMTAVSSPSGVLQKALASWSDSSGSSSPTIVCSRAKPEIGSTKKAQICWQVTTGPELSHLHSNFQDLSPTFPCALMPSAICIVLTIVSLVIGKTILRHPILLFRILFSNGFDCVLFIFTIGIKQV</sequence>
<feature type="domain" description="WRC" evidence="9">
    <location>
        <begin position="159"/>
        <end position="203"/>
    </location>
</feature>
<keyword evidence="5" id="KW-0805">Transcription regulation</keyword>
<evidence type="ECO:0000256" key="3">
    <source>
        <dbReference type="ARBA" id="ARBA00023242"/>
    </source>
</evidence>
<comment type="function">
    <text evidence="5">Transcription activator.</text>
</comment>
<comment type="subcellular location">
    <subcellularLocation>
        <location evidence="1 4 5">Nucleus</location>
    </subcellularLocation>
</comment>
<evidence type="ECO:0000256" key="1">
    <source>
        <dbReference type="ARBA" id="ARBA00004123"/>
    </source>
</evidence>
<dbReference type="GO" id="GO:0006355">
    <property type="term" value="P:regulation of DNA-templated transcription"/>
    <property type="evidence" value="ECO:0007669"/>
    <property type="project" value="InterPro"/>
</dbReference>
<feature type="short sequence motif" description="Bipartite nuclear localization signal" evidence="4">
    <location>
        <begin position="192"/>
        <end position="199"/>
    </location>
</feature>
<feature type="region of interest" description="Disordered" evidence="6">
    <location>
        <begin position="147"/>
        <end position="169"/>
    </location>
</feature>
<feature type="compositionally biased region" description="Basic residues" evidence="6">
    <location>
        <begin position="189"/>
        <end position="198"/>
    </location>
</feature>
<evidence type="ECO:0000256" key="6">
    <source>
        <dbReference type="SAM" id="MobiDB-lite"/>
    </source>
</evidence>
<dbReference type="PROSITE" id="PS51666">
    <property type="entry name" value="QLQ"/>
    <property type="match status" value="1"/>
</dbReference>
<protein>
    <recommendedName>
        <fullName evidence="5">Growth-regulating factor</fullName>
    </recommendedName>
</protein>
<evidence type="ECO:0000313" key="10">
    <source>
        <dbReference type="EMBL" id="KAG8476390.1"/>
    </source>
</evidence>
<dbReference type="Pfam" id="PF08880">
    <property type="entry name" value="QLQ"/>
    <property type="match status" value="1"/>
</dbReference>
<feature type="transmembrane region" description="Helical" evidence="7">
    <location>
        <begin position="525"/>
        <end position="543"/>
    </location>
</feature>
<accession>A0A8J6CN61</accession>
<feature type="compositionally biased region" description="Basic and acidic residues" evidence="6">
    <location>
        <begin position="156"/>
        <end position="169"/>
    </location>
</feature>
<comment type="domain">
    <text evidence="5">The QLQ domain and WRC domain may be involved in protein-protein interaction and DNA-binding, respectively.</text>
</comment>
<dbReference type="InterPro" id="IPR014978">
    <property type="entry name" value="Gln-Leu-Gln_QLQ"/>
</dbReference>
<evidence type="ECO:0000256" key="2">
    <source>
        <dbReference type="ARBA" id="ARBA00008122"/>
    </source>
</evidence>
<keyword evidence="11" id="KW-1185">Reference proteome</keyword>
<dbReference type="EMBL" id="JAHUZN010000012">
    <property type="protein sequence ID" value="KAG8476390.1"/>
    <property type="molecule type" value="Genomic_DNA"/>
</dbReference>
<proteinExistence type="inferred from homology"/>
<evidence type="ECO:0000256" key="4">
    <source>
        <dbReference type="PROSITE-ProRule" id="PRU01002"/>
    </source>
</evidence>
<dbReference type="GO" id="GO:0099402">
    <property type="term" value="P:plant organ development"/>
    <property type="evidence" value="ECO:0007669"/>
    <property type="project" value="UniProtKB-ARBA"/>
</dbReference>
<dbReference type="Pfam" id="PF08879">
    <property type="entry name" value="WRC"/>
    <property type="match status" value="1"/>
</dbReference>
<dbReference type="PROSITE" id="PS51667">
    <property type="entry name" value="WRC"/>
    <property type="match status" value="1"/>
</dbReference>